<reference evidence="3 4" key="1">
    <citation type="journal article" date="2019" name="Commun. Biol.">
        <title>The bagworm genome reveals a unique fibroin gene that provides high tensile strength.</title>
        <authorList>
            <person name="Kono N."/>
            <person name="Nakamura H."/>
            <person name="Ohtoshi R."/>
            <person name="Tomita M."/>
            <person name="Numata K."/>
            <person name="Arakawa K."/>
        </authorList>
    </citation>
    <scope>NUCLEOTIDE SEQUENCE [LARGE SCALE GENOMIC DNA]</scope>
</reference>
<dbReference type="EMBL" id="BGZK01001387">
    <property type="protein sequence ID" value="GBP78803.1"/>
    <property type="molecule type" value="Genomic_DNA"/>
</dbReference>
<name>A0A4C1YV14_EUMVA</name>
<evidence type="ECO:0000256" key="1">
    <source>
        <dbReference type="SAM" id="MobiDB-lite"/>
    </source>
</evidence>
<sequence length="120" mass="13443">MYFKGNLMSLVRLSGYLNHLPRRRYGQVIVVLEYDDQWYSLTAYVLFRVLILMSIPLTLLILILIPYSVSNPIPFSISAPALVLDPAHALDFNPDPTLGIEPDPVLNFGPGPGSRSRSRS</sequence>
<keyword evidence="2" id="KW-1133">Transmembrane helix</keyword>
<evidence type="ECO:0000313" key="4">
    <source>
        <dbReference type="Proteomes" id="UP000299102"/>
    </source>
</evidence>
<protein>
    <submittedName>
        <fullName evidence="3">Uncharacterized protein</fullName>
    </submittedName>
</protein>
<keyword evidence="2" id="KW-0472">Membrane</keyword>
<feature type="region of interest" description="Disordered" evidence="1">
    <location>
        <begin position="95"/>
        <end position="120"/>
    </location>
</feature>
<evidence type="ECO:0000256" key="2">
    <source>
        <dbReference type="SAM" id="Phobius"/>
    </source>
</evidence>
<evidence type="ECO:0000313" key="3">
    <source>
        <dbReference type="EMBL" id="GBP78803.1"/>
    </source>
</evidence>
<dbReference type="AlphaFoldDB" id="A0A4C1YV14"/>
<keyword evidence="2" id="KW-0812">Transmembrane</keyword>
<gene>
    <name evidence="3" type="ORF">EVAR_65312_1</name>
</gene>
<feature type="transmembrane region" description="Helical" evidence="2">
    <location>
        <begin position="41"/>
        <end position="65"/>
    </location>
</feature>
<proteinExistence type="predicted"/>
<dbReference type="Proteomes" id="UP000299102">
    <property type="component" value="Unassembled WGS sequence"/>
</dbReference>
<comment type="caution">
    <text evidence="3">The sequence shown here is derived from an EMBL/GenBank/DDBJ whole genome shotgun (WGS) entry which is preliminary data.</text>
</comment>
<keyword evidence="4" id="KW-1185">Reference proteome</keyword>
<organism evidence="3 4">
    <name type="scientific">Eumeta variegata</name>
    <name type="common">Bagworm moth</name>
    <name type="synonym">Eumeta japonica</name>
    <dbReference type="NCBI Taxonomy" id="151549"/>
    <lineage>
        <taxon>Eukaryota</taxon>
        <taxon>Metazoa</taxon>
        <taxon>Ecdysozoa</taxon>
        <taxon>Arthropoda</taxon>
        <taxon>Hexapoda</taxon>
        <taxon>Insecta</taxon>
        <taxon>Pterygota</taxon>
        <taxon>Neoptera</taxon>
        <taxon>Endopterygota</taxon>
        <taxon>Lepidoptera</taxon>
        <taxon>Glossata</taxon>
        <taxon>Ditrysia</taxon>
        <taxon>Tineoidea</taxon>
        <taxon>Psychidae</taxon>
        <taxon>Oiketicinae</taxon>
        <taxon>Eumeta</taxon>
    </lineage>
</organism>
<accession>A0A4C1YV14</accession>